<name>G0N0R6_CAEBE</name>
<reference evidence="3" key="1">
    <citation type="submission" date="2011-07" db="EMBL/GenBank/DDBJ databases">
        <authorList>
            <consortium name="Caenorhabditis brenneri Sequencing and Analysis Consortium"/>
            <person name="Wilson R.K."/>
        </authorList>
    </citation>
    <scope>NUCLEOTIDE SEQUENCE [LARGE SCALE GENOMIC DNA]</scope>
    <source>
        <strain evidence="3">PB2801</strain>
    </source>
</reference>
<dbReference type="HOGENOM" id="CLU_103900_0_0_1"/>
<evidence type="ECO:0000313" key="3">
    <source>
        <dbReference type="Proteomes" id="UP000008068"/>
    </source>
</evidence>
<dbReference type="SUPFAM" id="SSF81321">
    <property type="entry name" value="Family A G protein-coupled receptor-like"/>
    <property type="match status" value="1"/>
</dbReference>
<dbReference type="InterPro" id="IPR019422">
    <property type="entry name" value="7TM_GPCR_serpentine_rcpt_Srh"/>
</dbReference>
<dbReference type="InParanoid" id="G0N0R6"/>
<protein>
    <recommendedName>
        <fullName evidence="4">G-protein coupled receptors family 1 profile domain-containing protein</fullName>
    </recommendedName>
</protein>
<evidence type="ECO:0000256" key="1">
    <source>
        <dbReference type="SAM" id="Phobius"/>
    </source>
</evidence>
<feature type="transmembrane region" description="Helical" evidence="1">
    <location>
        <begin position="159"/>
        <end position="176"/>
    </location>
</feature>
<accession>G0N0R6</accession>
<feature type="transmembrane region" description="Helical" evidence="1">
    <location>
        <begin position="121"/>
        <end position="139"/>
    </location>
</feature>
<sequence length="210" mass="24561">MYRGIKYKLRQFFELCVYTLTCVLSLYVVFGLQIPEQASVKELTKRISPYYPNCLDDSNVIVLVPPYPEVLHKIIAFYLIYLLVMTLATIITAQLAYFLLSRRMSNQSEKTKMMHRKFNRRTLFQVLIDTSFTSIPFTISNLATLFQWRVPELTYVVDVLSRNNPTACIIVIFVYYEPYQKFLKELVQTSILKKYKTTAVNSVKSVDVLM</sequence>
<keyword evidence="1" id="KW-1133">Transmembrane helix</keyword>
<dbReference type="EMBL" id="GL379825">
    <property type="protein sequence ID" value="EGT49187.1"/>
    <property type="molecule type" value="Genomic_DNA"/>
</dbReference>
<proteinExistence type="predicted"/>
<dbReference type="PANTHER" id="PTHR47922">
    <property type="entry name" value="SERPENTINE RECEPTOR, CLASS H"/>
    <property type="match status" value="1"/>
</dbReference>
<dbReference type="Proteomes" id="UP000008068">
    <property type="component" value="Unassembled WGS sequence"/>
</dbReference>
<feature type="transmembrane region" description="Helical" evidence="1">
    <location>
        <begin position="75"/>
        <end position="100"/>
    </location>
</feature>
<dbReference type="AlphaFoldDB" id="G0N0R6"/>
<dbReference type="eggNOG" id="ENOG502THN8">
    <property type="taxonomic scope" value="Eukaryota"/>
</dbReference>
<feature type="transmembrane region" description="Helical" evidence="1">
    <location>
        <begin position="12"/>
        <end position="34"/>
    </location>
</feature>
<gene>
    <name evidence="2" type="ORF">CAEBREN_29485</name>
</gene>
<dbReference type="FunCoup" id="G0N0R6">
    <property type="interactions" value="166"/>
</dbReference>
<dbReference type="OrthoDB" id="5819164at2759"/>
<keyword evidence="3" id="KW-1185">Reference proteome</keyword>
<keyword evidence="1" id="KW-0472">Membrane</keyword>
<evidence type="ECO:0000313" key="2">
    <source>
        <dbReference type="EMBL" id="EGT49187.1"/>
    </source>
</evidence>
<dbReference type="Pfam" id="PF10318">
    <property type="entry name" value="7TM_GPCR_Srh"/>
    <property type="match status" value="1"/>
</dbReference>
<evidence type="ECO:0008006" key="4">
    <source>
        <dbReference type="Google" id="ProtNLM"/>
    </source>
</evidence>
<organism evidence="3">
    <name type="scientific">Caenorhabditis brenneri</name>
    <name type="common">Nematode worm</name>
    <dbReference type="NCBI Taxonomy" id="135651"/>
    <lineage>
        <taxon>Eukaryota</taxon>
        <taxon>Metazoa</taxon>
        <taxon>Ecdysozoa</taxon>
        <taxon>Nematoda</taxon>
        <taxon>Chromadorea</taxon>
        <taxon>Rhabditida</taxon>
        <taxon>Rhabditina</taxon>
        <taxon>Rhabditomorpha</taxon>
        <taxon>Rhabditoidea</taxon>
        <taxon>Rhabditidae</taxon>
        <taxon>Peloderinae</taxon>
        <taxon>Caenorhabditis</taxon>
    </lineage>
</organism>
<dbReference type="PANTHER" id="PTHR47922:SF1">
    <property type="entry name" value="SERPENTINE RECEPTOR, CLASS H"/>
    <property type="match status" value="1"/>
</dbReference>
<keyword evidence="1" id="KW-0812">Transmembrane</keyword>